<evidence type="ECO:0000313" key="5">
    <source>
        <dbReference type="EMBL" id="KFC79224.1"/>
    </source>
</evidence>
<organism evidence="5 6">
    <name type="scientific">Ewingella americana (strain ATCC 33852 / DSM 4580 / CCUG 14506 / JCM 5911 / LMG 7869 / NCTC 12157 / CDC 1468-78)</name>
    <dbReference type="NCBI Taxonomy" id="910964"/>
    <lineage>
        <taxon>Bacteria</taxon>
        <taxon>Pseudomonadati</taxon>
        <taxon>Pseudomonadota</taxon>
        <taxon>Gammaproteobacteria</taxon>
        <taxon>Enterobacterales</taxon>
        <taxon>Yersiniaceae</taxon>
        <taxon>Ewingella</taxon>
    </lineage>
</organism>
<reference evidence="5 6" key="1">
    <citation type="submission" date="2014-05" db="EMBL/GenBank/DDBJ databases">
        <title>ATOL: Assembling a taxonomically balanced genome-scale reconstruction of the evolutionary history of the Enterobacteriaceae.</title>
        <authorList>
            <person name="Plunkett G.III."/>
            <person name="Neeno-Eckwall E.C."/>
            <person name="Glasner J.D."/>
            <person name="Perna N.T."/>
        </authorList>
    </citation>
    <scope>NUCLEOTIDE SEQUENCE [LARGE SCALE GENOMIC DNA]</scope>
    <source>
        <strain evidence="5 6">ATCC 33852</strain>
    </source>
</reference>
<evidence type="ECO:0000259" key="4">
    <source>
        <dbReference type="Pfam" id="PF13407"/>
    </source>
</evidence>
<comment type="subcellular location">
    <subcellularLocation>
        <location evidence="1">Periplasm</location>
    </subcellularLocation>
</comment>
<protein>
    <submittedName>
        <fullName evidence="5">Putative periplasmic substrate-binding component of an ABC superfamily sugar transporter</fullName>
    </submittedName>
</protein>
<dbReference type="Proteomes" id="UP000028640">
    <property type="component" value="Unassembled WGS sequence"/>
</dbReference>
<gene>
    <name evidence="5" type="ORF">GEAM_3031</name>
</gene>
<dbReference type="eggNOG" id="COG1879">
    <property type="taxonomic scope" value="Bacteria"/>
</dbReference>
<dbReference type="GO" id="GO:0030288">
    <property type="term" value="C:outer membrane-bounded periplasmic space"/>
    <property type="evidence" value="ECO:0007669"/>
    <property type="project" value="TreeGrafter"/>
</dbReference>
<dbReference type="RefSeq" id="WP_034792985.1">
    <property type="nucleotide sequence ID" value="NZ_JMPJ01000065.1"/>
</dbReference>
<dbReference type="Gene3D" id="3.40.50.2300">
    <property type="match status" value="2"/>
</dbReference>
<dbReference type="AlphaFoldDB" id="A0A085G679"/>
<feature type="domain" description="Periplasmic binding protein" evidence="4">
    <location>
        <begin position="29"/>
        <end position="283"/>
    </location>
</feature>
<dbReference type="OrthoDB" id="9781890at2"/>
<dbReference type="InterPro" id="IPR028082">
    <property type="entry name" value="Peripla_BP_I"/>
</dbReference>
<dbReference type="PANTHER" id="PTHR30036:SF7">
    <property type="entry name" value="ABC TRANSPORTER PERIPLASMIC-BINDING PROTEIN YPHF"/>
    <property type="match status" value="1"/>
</dbReference>
<keyword evidence="5" id="KW-0762">Sugar transport</keyword>
<dbReference type="STRING" id="910964.GEAM_3031"/>
<evidence type="ECO:0000256" key="2">
    <source>
        <dbReference type="ARBA" id="ARBA00007639"/>
    </source>
</evidence>
<dbReference type="Pfam" id="PF13407">
    <property type="entry name" value="Peripla_BP_4"/>
    <property type="match status" value="1"/>
</dbReference>
<feature type="chain" id="PRO_5001790785" evidence="3">
    <location>
        <begin position="23"/>
        <end position="328"/>
    </location>
</feature>
<sequence length="328" mass="34939">MKKSVLACLFASALLSVSAAHAADKIRMGVVVKVGGNAWFNAMEVGIKNEAAKEGIDAWQVGPTSDDPALQVRAIEDLIAQKVDIIGVVPNDAKVLEPVLKRARDAGIKVITHESPDQKYANWDFEMVDATQLGVSHMIALAKCMKETGDYAVYVGSLTVPLHQKWADAAVNYQKEHYPNMHQVGDKFGVGESLDDTIRTTNDLMSKDQNLKGILAIGSQGPIGAGRAVQNRGKNGDICVFGPFSPGQGASLVKSGAINGGYIWNPMVAGEVFVRVAGMISKGTPITDGMDIEGMGKVKVDEATHTILGNKTESLDKANLPKLVKMGL</sequence>
<dbReference type="SUPFAM" id="SSF53822">
    <property type="entry name" value="Periplasmic binding protein-like I"/>
    <property type="match status" value="1"/>
</dbReference>
<name>A0A085G679_EWIA3</name>
<keyword evidence="6" id="KW-1185">Reference proteome</keyword>
<accession>A0A085G679</accession>
<dbReference type="GeneID" id="78381637"/>
<dbReference type="EMBL" id="JMPJ01000065">
    <property type="protein sequence ID" value="KFC79224.1"/>
    <property type="molecule type" value="Genomic_DNA"/>
</dbReference>
<proteinExistence type="inferred from homology"/>
<dbReference type="GO" id="GO:0055085">
    <property type="term" value="P:transmembrane transport"/>
    <property type="evidence" value="ECO:0007669"/>
    <property type="project" value="UniProtKB-ARBA"/>
</dbReference>
<evidence type="ECO:0000313" key="6">
    <source>
        <dbReference type="Proteomes" id="UP000028640"/>
    </source>
</evidence>
<comment type="caution">
    <text evidence="5">The sequence shown here is derived from an EMBL/GenBank/DDBJ whole genome shotgun (WGS) entry which is preliminary data.</text>
</comment>
<feature type="signal peptide" evidence="3">
    <location>
        <begin position="1"/>
        <end position="22"/>
    </location>
</feature>
<evidence type="ECO:0000256" key="1">
    <source>
        <dbReference type="ARBA" id="ARBA00004418"/>
    </source>
</evidence>
<keyword evidence="5" id="KW-0813">Transport</keyword>
<comment type="similarity">
    <text evidence="2">Belongs to the bacterial solute-binding protein 2 family.</text>
</comment>
<dbReference type="InterPro" id="IPR050555">
    <property type="entry name" value="Bact_Solute-Bind_Prot2"/>
</dbReference>
<dbReference type="GO" id="GO:0030246">
    <property type="term" value="F:carbohydrate binding"/>
    <property type="evidence" value="ECO:0007669"/>
    <property type="project" value="TreeGrafter"/>
</dbReference>
<dbReference type="PANTHER" id="PTHR30036">
    <property type="entry name" value="D-XYLOSE-BINDING PERIPLASMIC PROTEIN"/>
    <property type="match status" value="1"/>
</dbReference>
<evidence type="ECO:0000256" key="3">
    <source>
        <dbReference type="SAM" id="SignalP"/>
    </source>
</evidence>
<dbReference type="InterPro" id="IPR025997">
    <property type="entry name" value="SBP_2_dom"/>
</dbReference>
<keyword evidence="3" id="KW-0732">Signal</keyword>